<evidence type="ECO:0000256" key="7">
    <source>
        <dbReference type="SAM" id="SignalP"/>
    </source>
</evidence>
<feature type="chain" id="PRO_5046576613" description="Cytochrome P450" evidence="7">
    <location>
        <begin position="19"/>
        <end position="575"/>
    </location>
</feature>
<gene>
    <name evidence="8" type="ORF">PG996_004162</name>
</gene>
<evidence type="ECO:0000256" key="6">
    <source>
        <dbReference type="ARBA" id="ARBA00023033"/>
    </source>
</evidence>
<proteinExistence type="inferred from homology"/>
<dbReference type="Gene3D" id="1.10.630.10">
    <property type="entry name" value="Cytochrome P450"/>
    <property type="match status" value="1"/>
</dbReference>
<keyword evidence="7" id="KW-0732">Signal</keyword>
<accession>A0ABR1W4K1</accession>
<evidence type="ECO:0000256" key="5">
    <source>
        <dbReference type="ARBA" id="ARBA00023004"/>
    </source>
</evidence>
<evidence type="ECO:0000313" key="8">
    <source>
        <dbReference type="EMBL" id="KAK8077992.1"/>
    </source>
</evidence>
<keyword evidence="3" id="KW-0349">Heme</keyword>
<dbReference type="InterPro" id="IPR001128">
    <property type="entry name" value="Cyt_P450"/>
</dbReference>
<dbReference type="PRINTS" id="PR00385">
    <property type="entry name" value="P450"/>
</dbReference>
<evidence type="ECO:0000256" key="1">
    <source>
        <dbReference type="ARBA" id="ARBA00001971"/>
    </source>
</evidence>
<dbReference type="InterPro" id="IPR036396">
    <property type="entry name" value="Cyt_P450_sf"/>
</dbReference>
<protein>
    <recommendedName>
        <fullName evidence="10">Cytochrome P450</fullName>
    </recommendedName>
</protein>
<keyword evidence="5" id="KW-0408">Iron</keyword>
<sequence>MMYVVLLLGSLALAFVARHRFYPRLYAGIPYNKHSANRLTGDIPDLTPIIKATNEYSSALLAVTTERLRRPLAQLLFPALRPPLLILDDPREIEDVLVRRGREFDRAPVSMHILRHCFRNAMMTQFNTAPGLRDQKRVWADAFGADFLRRVAAPSIYQATLELLELWHLKATSRPFRVLEDFHNATFDAMWVALTGEKAGLIHHEIEKLQHEQSQSAASGVGGREHLIGPSPHEHVIKKEVEYVNGMIAKGFGSIGLSRLAQMVSAYLPRHRQFRRTVDTEVGLVIRKAMDRFQRLETDYSEAGEGDTCMMDMVLRRKVAEAGKSGQPLMDPTKDKVLIDDTFMMILAGYDTTADALTWFVRYMESYPEAQTKLRAVLKAAFPDTKTPSMEEILGTDIPYLDAVCEETFRLGGVAKGNLRSTTVDTHILGHFVPKGTELFMNFHVDHAPYPVDEEDRSASSQAAGKKLTVGKGASHYKAVAIRDLGSFEPRRWLVTDEKTDKEVFDAQALPQLAFGGGYRGCSGRKLAAMEFRTVAALLVLNFELLELPEAMKTLKTHEKMLRLPDMPFASLRAL</sequence>
<dbReference type="InterPro" id="IPR050121">
    <property type="entry name" value="Cytochrome_P450_monoxygenase"/>
</dbReference>
<keyword evidence="6" id="KW-0560">Oxidoreductase</keyword>
<dbReference type="PANTHER" id="PTHR24305:SF166">
    <property type="entry name" value="CYTOCHROME P450 12A4, MITOCHONDRIAL-RELATED"/>
    <property type="match status" value="1"/>
</dbReference>
<comment type="cofactor">
    <cofactor evidence="1">
        <name>heme</name>
        <dbReference type="ChEBI" id="CHEBI:30413"/>
    </cofactor>
</comment>
<keyword evidence="6" id="KW-0503">Monooxygenase</keyword>
<dbReference type="EMBL" id="JAQQWM010000002">
    <property type="protein sequence ID" value="KAK8077992.1"/>
    <property type="molecule type" value="Genomic_DNA"/>
</dbReference>
<reference evidence="8 9" key="1">
    <citation type="submission" date="2023-01" db="EMBL/GenBank/DDBJ databases">
        <title>Analysis of 21 Apiospora genomes using comparative genomics revels a genus with tremendous synthesis potential of carbohydrate active enzymes and secondary metabolites.</title>
        <authorList>
            <person name="Sorensen T."/>
        </authorList>
    </citation>
    <scope>NUCLEOTIDE SEQUENCE [LARGE SCALE GENOMIC DNA]</scope>
    <source>
        <strain evidence="8 9">CBS 83171</strain>
    </source>
</reference>
<evidence type="ECO:0000256" key="3">
    <source>
        <dbReference type="ARBA" id="ARBA00022617"/>
    </source>
</evidence>
<evidence type="ECO:0000256" key="2">
    <source>
        <dbReference type="ARBA" id="ARBA00010617"/>
    </source>
</evidence>
<dbReference type="PANTHER" id="PTHR24305">
    <property type="entry name" value="CYTOCHROME P450"/>
    <property type="match status" value="1"/>
</dbReference>
<comment type="similarity">
    <text evidence="2">Belongs to the cytochrome P450 family.</text>
</comment>
<organism evidence="8 9">
    <name type="scientific">Apiospora saccharicola</name>
    <dbReference type="NCBI Taxonomy" id="335842"/>
    <lineage>
        <taxon>Eukaryota</taxon>
        <taxon>Fungi</taxon>
        <taxon>Dikarya</taxon>
        <taxon>Ascomycota</taxon>
        <taxon>Pezizomycotina</taxon>
        <taxon>Sordariomycetes</taxon>
        <taxon>Xylariomycetidae</taxon>
        <taxon>Amphisphaeriales</taxon>
        <taxon>Apiosporaceae</taxon>
        <taxon>Apiospora</taxon>
    </lineage>
</organism>
<evidence type="ECO:0000313" key="9">
    <source>
        <dbReference type="Proteomes" id="UP001446871"/>
    </source>
</evidence>
<comment type="caution">
    <text evidence="8">The sequence shown here is derived from an EMBL/GenBank/DDBJ whole genome shotgun (WGS) entry which is preliminary data.</text>
</comment>
<dbReference type="Pfam" id="PF00067">
    <property type="entry name" value="p450"/>
    <property type="match status" value="2"/>
</dbReference>
<keyword evidence="4" id="KW-0479">Metal-binding</keyword>
<feature type="signal peptide" evidence="7">
    <location>
        <begin position="1"/>
        <end position="18"/>
    </location>
</feature>
<dbReference type="InterPro" id="IPR002403">
    <property type="entry name" value="Cyt_P450_E_grp-IV"/>
</dbReference>
<evidence type="ECO:0008006" key="10">
    <source>
        <dbReference type="Google" id="ProtNLM"/>
    </source>
</evidence>
<dbReference type="SUPFAM" id="SSF48264">
    <property type="entry name" value="Cytochrome P450"/>
    <property type="match status" value="1"/>
</dbReference>
<evidence type="ECO:0000256" key="4">
    <source>
        <dbReference type="ARBA" id="ARBA00022723"/>
    </source>
</evidence>
<dbReference type="Proteomes" id="UP001446871">
    <property type="component" value="Unassembled WGS sequence"/>
</dbReference>
<dbReference type="PRINTS" id="PR00465">
    <property type="entry name" value="EP450IV"/>
</dbReference>
<keyword evidence="9" id="KW-1185">Reference proteome</keyword>
<name>A0ABR1W4K1_9PEZI</name>